<dbReference type="Pfam" id="PF13462">
    <property type="entry name" value="Thioredoxin_4"/>
    <property type="match status" value="1"/>
</dbReference>
<evidence type="ECO:0000256" key="4">
    <source>
        <dbReference type="ARBA" id="ARBA00023157"/>
    </source>
</evidence>
<keyword evidence="6" id="KW-0812">Transmembrane</keyword>
<evidence type="ECO:0000256" key="1">
    <source>
        <dbReference type="ARBA" id="ARBA00005791"/>
    </source>
</evidence>
<keyword evidence="2" id="KW-0732">Signal</keyword>
<protein>
    <recommendedName>
        <fullName evidence="7">Thioredoxin domain-containing protein</fullName>
    </recommendedName>
</protein>
<keyword evidence="5" id="KW-0676">Redox-active center</keyword>
<dbReference type="InterPro" id="IPR012336">
    <property type="entry name" value="Thioredoxin-like_fold"/>
</dbReference>
<feature type="transmembrane region" description="Helical" evidence="6">
    <location>
        <begin position="16"/>
        <end position="36"/>
    </location>
</feature>
<gene>
    <name evidence="8" type="ORF">A3G50_01625</name>
</gene>
<evidence type="ECO:0000313" key="9">
    <source>
        <dbReference type="Proteomes" id="UP000176633"/>
    </source>
</evidence>
<dbReference type="PROSITE" id="PS51352">
    <property type="entry name" value="THIOREDOXIN_2"/>
    <property type="match status" value="1"/>
</dbReference>
<keyword evidence="3" id="KW-0560">Oxidoreductase</keyword>
<proteinExistence type="inferred from homology"/>
<organism evidence="8 9">
    <name type="scientific">Candidatus Jorgensenbacteria bacterium RIFCSPLOWO2_12_FULL_42_11</name>
    <dbReference type="NCBI Taxonomy" id="1798473"/>
    <lineage>
        <taxon>Bacteria</taxon>
        <taxon>Candidatus Joergenseniibacteriota</taxon>
    </lineage>
</organism>
<keyword evidence="4" id="KW-1015">Disulfide bond</keyword>
<evidence type="ECO:0000256" key="2">
    <source>
        <dbReference type="ARBA" id="ARBA00022729"/>
    </source>
</evidence>
<dbReference type="InterPro" id="IPR013766">
    <property type="entry name" value="Thioredoxin_domain"/>
</dbReference>
<dbReference type="AlphaFoldDB" id="A0A1F6C1I8"/>
<evidence type="ECO:0000259" key="7">
    <source>
        <dbReference type="PROSITE" id="PS51352"/>
    </source>
</evidence>
<accession>A0A1F6C1I8</accession>
<comment type="similarity">
    <text evidence="1">Belongs to the thioredoxin family. DsbA subfamily.</text>
</comment>
<dbReference type="Gene3D" id="3.40.30.10">
    <property type="entry name" value="Glutaredoxin"/>
    <property type="match status" value="1"/>
</dbReference>
<dbReference type="GO" id="GO:0016491">
    <property type="term" value="F:oxidoreductase activity"/>
    <property type="evidence" value="ECO:0007669"/>
    <property type="project" value="UniProtKB-KW"/>
</dbReference>
<comment type="caution">
    <text evidence="8">The sequence shown here is derived from an EMBL/GenBank/DDBJ whole genome shotgun (WGS) entry which is preliminary data.</text>
</comment>
<evidence type="ECO:0000313" key="8">
    <source>
        <dbReference type="EMBL" id="OGG43059.1"/>
    </source>
</evidence>
<dbReference type="Proteomes" id="UP000176633">
    <property type="component" value="Unassembled WGS sequence"/>
</dbReference>
<keyword evidence="6" id="KW-0472">Membrane</keyword>
<dbReference type="EMBL" id="MFKM01000027">
    <property type="protein sequence ID" value="OGG43059.1"/>
    <property type="molecule type" value="Genomic_DNA"/>
</dbReference>
<evidence type="ECO:0000256" key="6">
    <source>
        <dbReference type="SAM" id="Phobius"/>
    </source>
</evidence>
<dbReference type="PANTHER" id="PTHR13887">
    <property type="entry name" value="GLUTATHIONE S-TRANSFERASE KAPPA"/>
    <property type="match status" value="1"/>
</dbReference>
<keyword evidence="6" id="KW-1133">Transmembrane helix</keyword>
<dbReference type="InterPro" id="IPR036249">
    <property type="entry name" value="Thioredoxin-like_sf"/>
</dbReference>
<dbReference type="SUPFAM" id="SSF52833">
    <property type="entry name" value="Thioredoxin-like"/>
    <property type="match status" value="1"/>
</dbReference>
<evidence type="ECO:0000256" key="5">
    <source>
        <dbReference type="ARBA" id="ARBA00023284"/>
    </source>
</evidence>
<feature type="domain" description="Thioredoxin" evidence="7">
    <location>
        <begin position="42"/>
        <end position="245"/>
    </location>
</feature>
<dbReference type="PANTHER" id="PTHR13887:SF14">
    <property type="entry name" value="DISULFIDE BOND FORMATION PROTEIN D"/>
    <property type="match status" value="1"/>
</dbReference>
<evidence type="ECO:0000256" key="3">
    <source>
        <dbReference type="ARBA" id="ARBA00023002"/>
    </source>
</evidence>
<reference evidence="8 9" key="1">
    <citation type="journal article" date="2016" name="Nat. Commun.">
        <title>Thousands of microbial genomes shed light on interconnected biogeochemical processes in an aquifer system.</title>
        <authorList>
            <person name="Anantharaman K."/>
            <person name="Brown C.T."/>
            <person name="Hug L.A."/>
            <person name="Sharon I."/>
            <person name="Castelle C.J."/>
            <person name="Probst A.J."/>
            <person name="Thomas B.C."/>
            <person name="Singh A."/>
            <person name="Wilkins M.J."/>
            <person name="Karaoz U."/>
            <person name="Brodie E.L."/>
            <person name="Williams K.H."/>
            <person name="Hubbard S.S."/>
            <person name="Banfield J.F."/>
        </authorList>
    </citation>
    <scope>NUCLEOTIDE SEQUENCE [LARGE SCALE GENOMIC DNA]</scope>
</reference>
<sequence>MEQENLEQITQTKSNFTAPMAIVIAGALIAGAIYFVGARGNGIVTAPQPKETAGNAVGLDSMSPVTNADHIRGNPSAPVKIVEYSDMECPYCARFHSTMQQVVAEYGKNGQVAWVYRHFPLDSIHSKARPEAVASECANELGGNDAFWKFVDRFFKLTPSNNQTDIDAVFPQIVREIGLDKNKFDACLANGKYDNHIQDNLDNATATGGDGTPWSIVVTESGRKYPLSGARSYAEVKQLIEIALRDK</sequence>
<name>A0A1F6C1I8_9BACT</name>
<dbReference type="STRING" id="1798473.A3G50_01625"/>